<gene>
    <name evidence="1" type="ORF">DM02DRAFT_674988</name>
</gene>
<sequence length="165" mass="18854">MTEEYDKRTQENAEDGRRWRQQQLNWLEAKLPRDGNDNDSQITIDDSKCNELAKDFIYGCSGPLLKRINGSDEHDRLAELAVVMKQAIRAGLLMWRQPADIQIRGYQYLRNRTFAIETKEFKTHASQDNPSRPLGNGAQIALVIQPSIVVVQQGNNGEKVWSQAI</sequence>
<protein>
    <submittedName>
        <fullName evidence="1">Uncharacterized protein</fullName>
    </submittedName>
</protein>
<evidence type="ECO:0000313" key="2">
    <source>
        <dbReference type="Proteomes" id="UP000244855"/>
    </source>
</evidence>
<reference evidence="1 2" key="1">
    <citation type="journal article" date="2018" name="Sci. Rep.">
        <title>Comparative genomics provides insights into the lifestyle and reveals functional heterogeneity of dark septate endophytic fungi.</title>
        <authorList>
            <person name="Knapp D.G."/>
            <person name="Nemeth J.B."/>
            <person name="Barry K."/>
            <person name="Hainaut M."/>
            <person name="Henrissat B."/>
            <person name="Johnson J."/>
            <person name="Kuo A."/>
            <person name="Lim J.H.P."/>
            <person name="Lipzen A."/>
            <person name="Nolan M."/>
            <person name="Ohm R.A."/>
            <person name="Tamas L."/>
            <person name="Grigoriev I.V."/>
            <person name="Spatafora J.W."/>
            <person name="Nagy L.G."/>
            <person name="Kovacs G.M."/>
        </authorList>
    </citation>
    <scope>NUCLEOTIDE SEQUENCE [LARGE SCALE GENOMIC DNA]</scope>
    <source>
        <strain evidence="1 2">DSE2036</strain>
    </source>
</reference>
<dbReference type="EMBL" id="KZ805472">
    <property type="protein sequence ID" value="PVH96164.1"/>
    <property type="molecule type" value="Genomic_DNA"/>
</dbReference>
<keyword evidence="2" id="KW-1185">Reference proteome</keyword>
<name>A0A2V1DGB7_9PLEO</name>
<organism evidence="1 2">
    <name type="scientific">Periconia macrospinosa</name>
    <dbReference type="NCBI Taxonomy" id="97972"/>
    <lineage>
        <taxon>Eukaryota</taxon>
        <taxon>Fungi</taxon>
        <taxon>Dikarya</taxon>
        <taxon>Ascomycota</taxon>
        <taxon>Pezizomycotina</taxon>
        <taxon>Dothideomycetes</taxon>
        <taxon>Pleosporomycetidae</taxon>
        <taxon>Pleosporales</taxon>
        <taxon>Massarineae</taxon>
        <taxon>Periconiaceae</taxon>
        <taxon>Periconia</taxon>
    </lineage>
</organism>
<proteinExistence type="predicted"/>
<evidence type="ECO:0000313" key="1">
    <source>
        <dbReference type="EMBL" id="PVH96164.1"/>
    </source>
</evidence>
<accession>A0A2V1DGB7</accession>
<feature type="non-terminal residue" evidence="1">
    <location>
        <position position="165"/>
    </location>
</feature>
<dbReference type="Proteomes" id="UP000244855">
    <property type="component" value="Unassembled WGS sequence"/>
</dbReference>
<dbReference type="AlphaFoldDB" id="A0A2V1DGB7"/>